<comment type="caution">
    <text evidence="1">The sequence shown here is derived from an EMBL/GenBank/DDBJ whole genome shotgun (WGS) entry which is preliminary data.</text>
</comment>
<dbReference type="SUPFAM" id="SSF89796">
    <property type="entry name" value="CoA-transferase family III (CaiB/BaiF)"/>
    <property type="match status" value="1"/>
</dbReference>
<accession>A0AAN4YZ95</accession>
<sequence length="195" mass="21014">MSSGGRGLLSASSRVLHRISARANSLHVGPGVKLKRCESQPLERVRVTVLHNGAKAKVIANLLSARGAEVTHFIKEGSKVPDVEGQGVFVNLDNPKSSRSELLASLKSTDVFVDSSTKGIGMAPNDIIKMCPRLIYTAVKEDSSPFSSMRALAYISSGLYHRENTTLGQVIELSDSTEALHRMKANQLDATEQAK</sequence>
<evidence type="ECO:0000313" key="1">
    <source>
        <dbReference type="EMBL" id="GMR30539.1"/>
    </source>
</evidence>
<name>A0AAN4YZ95_9BILA</name>
<evidence type="ECO:0000313" key="2">
    <source>
        <dbReference type="Proteomes" id="UP001328107"/>
    </source>
</evidence>
<protein>
    <submittedName>
        <fullName evidence="1">Uncharacterized protein</fullName>
    </submittedName>
</protein>
<dbReference type="AlphaFoldDB" id="A0AAN4YZ95"/>
<dbReference type="EMBL" id="BTRK01000001">
    <property type="protein sequence ID" value="GMR30539.1"/>
    <property type="molecule type" value="Genomic_DNA"/>
</dbReference>
<dbReference type="Proteomes" id="UP001328107">
    <property type="component" value="Unassembled WGS sequence"/>
</dbReference>
<dbReference type="InterPro" id="IPR023606">
    <property type="entry name" value="CoA-Trfase_III_dom_1_sf"/>
</dbReference>
<dbReference type="Gene3D" id="3.40.50.10540">
    <property type="entry name" value="Crotonobetainyl-coa:carnitine coa-transferase, domain 1"/>
    <property type="match status" value="1"/>
</dbReference>
<reference evidence="2" key="1">
    <citation type="submission" date="2022-10" db="EMBL/GenBank/DDBJ databases">
        <title>Genome assembly of Pristionchus species.</title>
        <authorList>
            <person name="Yoshida K."/>
            <person name="Sommer R.J."/>
        </authorList>
    </citation>
    <scope>NUCLEOTIDE SEQUENCE [LARGE SCALE GENOMIC DNA]</scope>
    <source>
        <strain evidence="2">RS5460</strain>
    </source>
</reference>
<keyword evidence="2" id="KW-1185">Reference proteome</keyword>
<organism evidence="1 2">
    <name type="scientific">Pristionchus mayeri</name>
    <dbReference type="NCBI Taxonomy" id="1317129"/>
    <lineage>
        <taxon>Eukaryota</taxon>
        <taxon>Metazoa</taxon>
        <taxon>Ecdysozoa</taxon>
        <taxon>Nematoda</taxon>
        <taxon>Chromadorea</taxon>
        <taxon>Rhabditida</taxon>
        <taxon>Rhabditina</taxon>
        <taxon>Diplogasteromorpha</taxon>
        <taxon>Diplogasteroidea</taxon>
        <taxon>Neodiplogasteridae</taxon>
        <taxon>Pristionchus</taxon>
    </lineage>
</organism>
<gene>
    <name evidence="1" type="ORF">PMAYCL1PPCAC_00734</name>
</gene>
<proteinExistence type="predicted"/>